<dbReference type="EMBL" id="JARJCM010000025">
    <property type="protein sequence ID" value="KAJ7039930.1"/>
    <property type="molecule type" value="Genomic_DNA"/>
</dbReference>
<evidence type="ECO:0000313" key="3">
    <source>
        <dbReference type="Proteomes" id="UP001218188"/>
    </source>
</evidence>
<evidence type="ECO:0000313" key="2">
    <source>
        <dbReference type="EMBL" id="KAJ7039930.1"/>
    </source>
</evidence>
<name>A0AAD6T654_9AGAR</name>
<accession>A0AAD6T654</accession>
<dbReference type="AlphaFoldDB" id="A0AAD6T654"/>
<proteinExistence type="predicted"/>
<feature type="region of interest" description="Disordered" evidence="1">
    <location>
        <begin position="303"/>
        <end position="362"/>
    </location>
</feature>
<organism evidence="2 3">
    <name type="scientific">Mycena alexandri</name>
    <dbReference type="NCBI Taxonomy" id="1745969"/>
    <lineage>
        <taxon>Eukaryota</taxon>
        <taxon>Fungi</taxon>
        <taxon>Dikarya</taxon>
        <taxon>Basidiomycota</taxon>
        <taxon>Agaricomycotina</taxon>
        <taxon>Agaricomycetes</taxon>
        <taxon>Agaricomycetidae</taxon>
        <taxon>Agaricales</taxon>
        <taxon>Marasmiineae</taxon>
        <taxon>Mycenaceae</taxon>
        <taxon>Mycena</taxon>
    </lineage>
</organism>
<keyword evidence="3" id="KW-1185">Reference proteome</keyword>
<evidence type="ECO:0008006" key="4">
    <source>
        <dbReference type="Google" id="ProtNLM"/>
    </source>
</evidence>
<protein>
    <recommendedName>
        <fullName evidence="4">HNH nuclease domain-containing protein</fullName>
    </recommendedName>
</protein>
<comment type="caution">
    <text evidence="2">The sequence shown here is derived from an EMBL/GenBank/DDBJ whole genome shotgun (WGS) entry which is preliminary data.</text>
</comment>
<evidence type="ECO:0000256" key="1">
    <source>
        <dbReference type="SAM" id="MobiDB-lite"/>
    </source>
</evidence>
<sequence>MEVPFIQLCLVEDFLTLTIPIASVRANSVRPQPYLRFLIFAIVGTLGDVEVAKAPVEDENVIEDETFIDVVEPRGWRKMEEDEDLVDWGVYRYADIEKNTDFPGLVRRDLNAEVSSEFETTPSRSGQDLFAEALMALAGGVCIFSEKGRTFCQASHIVRYASAHFLPIIQAHRESTDEVNDVQTSQNGLYVTLDIHKVLECFMCSVLPLPNAAMQLDDVPNKVRDRRNPDLMIGPLKNNMRYVLQQLVDPGHGIYEFIGLDAWFTTKDEVEVAFPAQHLLEYHYGVAAVIAWGGDYKEARPKLECSPPRESTSVRPQRNPRGTALNKLDKAPWRQAPQCADGPSSHSAGPSGSESTESDQLEDALDFVARLRALNPDNIVARERAEQRLKDGVTAWLQKVPVSVQ</sequence>
<dbReference type="Proteomes" id="UP001218188">
    <property type="component" value="Unassembled WGS sequence"/>
</dbReference>
<feature type="compositionally biased region" description="Low complexity" evidence="1">
    <location>
        <begin position="342"/>
        <end position="355"/>
    </location>
</feature>
<reference evidence="2" key="1">
    <citation type="submission" date="2023-03" db="EMBL/GenBank/DDBJ databases">
        <title>Massive genome expansion in bonnet fungi (Mycena s.s.) driven by repeated elements and novel gene families across ecological guilds.</title>
        <authorList>
            <consortium name="Lawrence Berkeley National Laboratory"/>
            <person name="Harder C.B."/>
            <person name="Miyauchi S."/>
            <person name="Viragh M."/>
            <person name="Kuo A."/>
            <person name="Thoen E."/>
            <person name="Andreopoulos B."/>
            <person name="Lu D."/>
            <person name="Skrede I."/>
            <person name="Drula E."/>
            <person name="Henrissat B."/>
            <person name="Morin E."/>
            <person name="Kohler A."/>
            <person name="Barry K."/>
            <person name="LaButti K."/>
            <person name="Morin E."/>
            <person name="Salamov A."/>
            <person name="Lipzen A."/>
            <person name="Mereny Z."/>
            <person name="Hegedus B."/>
            <person name="Baldrian P."/>
            <person name="Stursova M."/>
            <person name="Weitz H."/>
            <person name="Taylor A."/>
            <person name="Grigoriev I.V."/>
            <person name="Nagy L.G."/>
            <person name="Martin F."/>
            <person name="Kauserud H."/>
        </authorList>
    </citation>
    <scope>NUCLEOTIDE SEQUENCE</scope>
    <source>
        <strain evidence="2">CBHHK200</strain>
    </source>
</reference>
<gene>
    <name evidence="2" type="ORF">C8F04DRAFT_1085359</name>
</gene>